<dbReference type="GO" id="GO:0003677">
    <property type="term" value="F:DNA binding"/>
    <property type="evidence" value="ECO:0007669"/>
    <property type="project" value="InterPro"/>
</dbReference>
<dbReference type="CDD" id="cd12148">
    <property type="entry name" value="fungal_TF_MHR"/>
    <property type="match status" value="1"/>
</dbReference>
<keyword evidence="5" id="KW-1185">Reference proteome</keyword>
<feature type="region of interest" description="Disordered" evidence="2">
    <location>
        <begin position="566"/>
        <end position="640"/>
    </location>
</feature>
<dbReference type="GO" id="GO:0006351">
    <property type="term" value="P:DNA-templated transcription"/>
    <property type="evidence" value="ECO:0007669"/>
    <property type="project" value="InterPro"/>
</dbReference>
<feature type="region of interest" description="Disordered" evidence="2">
    <location>
        <begin position="38"/>
        <end position="68"/>
    </location>
</feature>
<dbReference type="PANTHER" id="PTHR46910:SF38">
    <property type="entry name" value="ZN(2)-C6 FUNGAL-TYPE DOMAIN-CONTAINING PROTEIN"/>
    <property type="match status" value="1"/>
</dbReference>
<organism evidence="4 5">
    <name type="scientific">Panaeolus cyanescens</name>
    <dbReference type="NCBI Taxonomy" id="181874"/>
    <lineage>
        <taxon>Eukaryota</taxon>
        <taxon>Fungi</taxon>
        <taxon>Dikarya</taxon>
        <taxon>Basidiomycota</taxon>
        <taxon>Agaricomycotina</taxon>
        <taxon>Agaricomycetes</taxon>
        <taxon>Agaricomycetidae</taxon>
        <taxon>Agaricales</taxon>
        <taxon>Agaricineae</taxon>
        <taxon>Galeropsidaceae</taxon>
        <taxon>Panaeolus</taxon>
    </lineage>
</organism>
<dbReference type="PANTHER" id="PTHR46910">
    <property type="entry name" value="TRANSCRIPTION FACTOR PDR1"/>
    <property type="match status" value="1"/>
</dbReference>
<feature type="compositionally biased region" description="Low complexity" evidence="2">
    <location>
        <begin position="566"/>
        <end position="578"/>
    </location>
</feature>
<evidence type="ECO:0000313" key="4">
    <source>
        <dbReference type="EMBL" id="PPQ71792.1"/>
    </source>
</evidence>
<feature type="compositionally biased region" description="Low complexity" evidence="2">
    <location>
        <begin position="44"/>
        <end position="55"/>
    </location>
</feature>
<dbReference type="EMBL" id="NHTK01005900">
    <property type="protein sequence ID" value="PPQ71792.1"/>
    <property type="molecule type" value="Genomic_DNA"/>
</dbReference>
<dbReference type="SMART" id="SM00906">
    <property type="entry name" value="Fungal_trans"/>
    <property type="match status" value="1"/>
</dbReference>
<dbReference type="Pfam" id="PF04082">
    <property type="entry name" value="Fungal_trans"/>
    <property type="match status" value="1"/>
</dbReference>
<accession>A0A409VZU9</accession>
<proteinExistence type="predicted"/>
<protein>
    <recommendedName>
        <fullName evidence="3">Xylanolytic transcriptional activator regulatory domain-containing protein</fullName>
    </recommendedName>
</protein>
<evidence type="ECO:0000256" key="2">
    <source>
        <dbReference type="SAM" id="MobiDB-lite"/>
    </source>
</evidence>
<name>A0A409VZU9_9AGAR</name>
<feature type="domain" description="Xylanolytic transcriptional activator regulatory" evidence="3">
    <location>
        <begin position="273"/>
        <end position="347"/>
    </location>
</feature>
<dbReference type="GO" id="GO:0003700">
    <property type="term" value="F:DNA-binding transcription factor activity"/>
    <property type="evidence" value="ECO:0007669"/>
    <property type="project" value="InterPro"/>
</dbReference>
<evidence type="ECO:0000256" key="1">
    <source>
        <dbReference type="ARBA" id="ARBA00023242"/>
    </source>
</evidence>
<keyword evidence="1" id="KW-0539">Nucleus</keyword>
<comment type="caution">
    <text evidence="4">The sequence shown here is derived from an EMBL/GenBank/DDBJ whole genome shotgun (WGS) entry which is preliminary data.</text>
</comment>
<dbReference type="AlphaFoldDB" id="A0A409VZU9"/>
<dbReference type="GO" id="GO:0008270">
    <property type="term" value="F:zinc ion binding"/>
    <property type="evidence" value="ECO:0007669"/>
    <property type="project" value="InterPro"/>
</dbReference>
<dbReference type="InterPro" id="IPR050987">
    <property type="entry name" value="AtrR-like"/>
</dbReference>
<feature type="compositionally biased region" description="Polar residues" evidence="2">
    <location>
        <begin position="622"/>
        <end position="640"/>
    </location>
</feature>
<evidence type="ECO:0000313" key="5">
    <source>
        <dbReference type="Proteomes" id="UP000284842"/>
    </source>
</evidence>
<dbReference type="OrthoDB" id="4456959at2759"/>
<dbReference type="InParanoid" id="A0A409VZU9"/>
<evidence type="ECO:0000259" key="3">
    <source>
        <dbReference type="SMART" id="SM00906"/>
    </source>
</evidence>
<dbReference type="Proteomes" id="UP000284842">
    <property type="component" value="Unassembled WGS sequence"/>
</dbReference>
<sequence>MCISYVESLEARLEKMDRLLSKLLPGIDITQAVEQIEPVKNLRSPSSSSNDSSDSSSEDTAGGEGNLGSEMLTMRLDRLNLNPQANRFFGKSRRLVQTALDLKLEYTGEASSPKLVTNKARLPLRRHEFWDVPPWLKSNPELENDVPTYTYPPEDLMPSLIDAYFTQMNNFLPLLHRPTFERSIADGLHYTDSMFGATVLLVCAHGSRYSDDPRVRSERADGELEGQRSAGWKWFEQVNVLRKSLFKRTTLYELQMQALHVLFSQSSETPQGIWAQIGLAVRLSQEVGAHRRRRKKDAHATAEDELWKRAFWVIMSLDRQISSFSGRPCGLQDEDLDVDLPVECDDEYWDKGFRQPAGKPSTITYFNCYLRLMDIMAYAMRLIYSIKRPDSKTGRSDQQIIAELDAAMNSWMDSVPDHLRWNPNCKNDLFLKQSAALHATYYHLQILIHRPFIPSPRNPTPITFPSLAICTNAARSCCHVLESFSKLSAVPLATLQSTAFTAAVILLLNIWSGKRSGYAPNPRREMEDVQRCMDVLKASETKWAAAGRFRDILTELAFAGDLSLPATPPSTTSANPSNPVVPNKKRARDTDEPVESPKSAASSPPTSPVDQQPRVIAGTRRVSMSTTQPQINTLPRPPINTQHTPVPALNFALPMYSNELGRLPIYGQFNFTDTLGTNPCIPIQPPTSLDQILLSSFASHAAASAAAGVGGSVGSVPASTPMMDAYVIDALFRGQTIENLVRTANAQWYLNQQAAQQLQQQQQHHQQQGPLQNLQQAAAPNLGGLTPAEAASLFGGSPLELSEDAPMSMIGTMPAMDHDTMTMWSTAPTSLELDDWHSYISSVEQITQGHN</sequence>
<reference evidence="4 5" key="1">
    <citation type="journal article" date="2018" name="Evol. Lett.">
        <title>Horizontal gene cluster transfer increased hallucinogenic mushroom diversity.</title>
        <authorList>
            <person name="Reynolds H.T."/>
            <person name="Vijayakumar V."/>
            <person name="Gluck-Thaler E."/>
            <person name="Korotkin H.B."/>
            <person name="Matheny P.B."/>
            <person name="Slot J.C."/>
        </authorList>
    </citation>
    <scope>NUCLEOTIDE SEQUENCE [LARGE SCALE GENOMIC DNA]</scope>
    <source>
        <strain evidence="4 5">2629</strain>
    </source>
</reference>
<dbReference type="STRING" id="181874.A0A409VZU9"/>
<gene>
    <name evidence="4" type="ORF">CVT24_006143</name>
</gene>
<dbReference type="InterPro" id="IPR007219">
    <property type="entry name" value="XnlR_reg_dom"/>
</dbReference>